<evidence type="ECO:0000256" key="1">
    <source>
        <dbReference type="SAM" id="MobiDB-lite"/>
    </source>
</evidence>
<dbReference type="EMBL" id="CACSAS010000038">
    <property type="protein sequence ID" value="CAA0129784.1"/>
    <property type="molecule type" value="Genomic_DNA"/>
</dbReference>
<sequence>MSHLESYRWRQMERRLTTLERSLGDAHQRIARVMIPGKVAEIRSVGDDWQVRLDLGLSADQDKPVLSPWLRAQPVSAGKLKVKVRPTIGERFAMISPSGTVGEGSWCVRGPFDQDHEAPAGAQDVVLEVGNSSITIEDGKVLISTGKGSFELDGDQLRLNGKAIALSSEELTHNEKNISSGHVHSGVTPGGADTGPPA</sequence>
<feature type="compositionally biased region" description="Gly residues" evidence="1">
    <location>
        <begin position="188"/>
        <end position="198"/>
    </location>
</feature>
<evidence type="ECO:0008006" key="4">
    <source>
        <dbReference type="Google" id="ProtNLM"/>
    </source>
</evidence>
<feature type="region of interest" description="Disordered" evidence="1">
    <location>
        <begin position="175"/>
        <end position="198"/>
    </location>
</feature>
<organism evidence="2 3">
    <name type="scientific">Starkeya nomas</name>
    <dbReference type="NCBI Taxonomy" id="2666134"/>
    <lineage>
        <taxon>Bacteria</taxon>
        <taxon>Pseudomonadati</taxon>
        <taxon>Pseudomonadota</taxon>
        <taxon>Alphaproteobacteria</taxon>
        <taxon>Hyphomicrobiales</taxon>
        <taxon>Xanthobacteraceae</taxon>
        <taxon>Starkeya</taxon>
    </lineage>
</organism>
<accession>A0A5S9R5Z0</accession>
<proteinExistence type="predicted"/>
<dbReference type="Gene3D" id="2.40.50.230">
    <property type="entry name" value="Gp5 N-terminal domain"/>
    <property type="match status" value="1"/>
</dbReference>
<dbReference type="InterPro" id="IPR037026">
    <property type="entry name" value="Vgr_OB-fold_dom_sf"/>
</dbReference>
<gene>
    <name evidence="2" type="ORF">STARVERO_04535</name>
</gene>
<protein>
    <recommendedName>
        <fullName evidence="4">Gp5/Type VI secretion system Vgr protein OB-fold domain-containing protein</fullName>
    </recommendedName>
</protein>
<dbReference type="Proteomes" id="UP000433050">
    <property type="component" value="Unassembled WGS sequence"/>
</dbReference>
<evidence type="ECO:0000313" key="3">
    <source>
        <dbReference type="Proteomes" id="UP000433050"/>
    </source>
</evidence>
<dbReference type="RefSeq" id="WP_159602433.1">
    <property type="nucleotide sequence ID" value="NZ_CACSAS010000038.1"/>
</dbReference>
<keyword evidence="3" id="KW-1185">Reference proteome</keyword>
<reference evidence="2 3" key="1">
    <citation type="submission" date="2019-12" db="EMBL/GenBank/DDBJ databases">
        <authorList>
            <person name="Reyes-Prieto M."/>
        </authorList>
    </citation>
    <scope>NUCLEOTIDE SEQUENCE [LARGE SCALE GENOMIC DNA]</scope>
    <source>
        <strain evidence="2">HF14-78462</strain>
    </source>
</reference>
<name>A0A5S9R5Z0_9HYPH</name>
<evidence type="ECO:0000313" key="2">
    <source>
        <dbReference type="EMBL" id="CAA0129784.1"/>
    </source>
</evidence>
<dbReference type="AlphaFoldDB" id="A0A5S9R5Z0"/>